<keyword evidence="3" id="KW-1185">Reference proteome</keyword>
<dbReference type="EMBL" id="JBHTLK010000009">
    <property type="protein sequence ID" value="MFD1146225.1"/>
    <property type="molecule type" value="Genomic_DNA"/>
</dbReference>
<dbReference type="EC" id="2.3.-.-" evidence="2"/>
<dbReference type="Proteomes" id="UP001597168">
    <property type="component" value="Unassembled WGS sequence"/>
</dbReference>
<sequence length="245" mass="26820">MGHPAVIGERVGPVLRKHLPGVGGIIVRADLRGLRGSDLDALIADQCAWATELGLPIKWNHHDGLPEDLPVRLRAAGFRVGEEVTLMIGRAADVAAAATVALPAGVRVREVTDRKDFDRVRQLAEAARDAPWHWLPSALEHWVVDEVDPCTVLVAESADGRVVATGWVRFHTGTDFASTWGAATLPSWRGRGLHRMLLGRHARLAVDRGYRYLYSETLPTSRPTAVRLGFTTVRKLTPYHFTPGG</sequence>
<dbReference type="InterPro" id="IPR016181">
    <property type="entry name" value="Acyl_CoA_acyltransferase"/>
</dbReference>
<evidence type="ECO:0000259" key="1">
    <source>
        <dbReference type="PROSITE" id="PS51186"/>
    </source>
</evidence>
<keyword evidence="2" id="KW-0012">Acyltransferase</keyword>
<proteinExistence type="predicted"/>
<evidence type="ECO:0000313" key="3">
    <source>
        <dbReference type="Proteomes" id="UP001597168"/>
    </source>
</evidence>
<evidence type="ECO:0000313" key="2">
    <source>
        <dbReference type="EMBL" id="MFD1146225.1"/>
    </source>
</evidence>
<name>A0ABW3QP48_9PSEU</name>
<comment type="caution">
    <text evidence="2">The sequence shown here is derived from an EMBL/GenBank/DDBJ whole genome shotgun (WGS) entry which is preliminary data.</text>
</comment>
<organism evidence="2 3">
    <name type="scientific">Saccharothrix hoggarensis</name>
    <dbReference type="NCBI Taxonomy" id="913853"/>
    <lineage>
        <taxon>Bacteria</taxon>
        <taxon>Bacillati</taxon>
        <taxon>Actinomycetota</taxon>
        <taxon>Actinomycetes</taxon>
        <taxon>Pseudonocardiales</taxon>
        <taxon>Pseudonocardiaceae</taxon>
        <taxon>Saccharothrix</taxon>
    </lineage>
</organism>
<dbReference type="Pfam" id="PF00583">
    <property type="entry name" value="Acetyltransf_1"/>
    <property type="match status" value="1"/>
</dbReference>
<keyword evidence="2" id="KW-0808">Transferase</keyword>
<reference evidence="3" key="1">
    <citation type="journal article" date="2019" name="Int. J. Syst. Evol. Microbiol.">
        <title>The Global Catalogue of Microorganisms (GCM) 10K type strain sequencing project: providing services to taxonomists for standard genome sequencing and annotation.</title>
        <authorList>
            <consortium name="The Broad Institute Genomics Platform"/>
            <consortium name="The Broad Institute Genome Sequencing Center for Infectious Disease"/>
            <person name="Wu L."/>
            <person name="Ma J."/>
        </authorList>
    </citation>
    <scope>NUCLEOTIDE SEQUENCE [LARGE SCALE GENOMIC DNA]</scope>
    <source>
        <strain evidence="3">CCUG 60214</strain>
    </source>
</reference>
<protein>
    <submittedName>
        <fullName evidence="2">GNAT family N-acetyltransferase</fullName>
        <ecNumber evidence="2">2.3.-.-</ecNumber>
    </submittedName>
</protein>
<dbReference type="RefSeq" id="WP_380719741.1">
    <property type="nucleotide sequence ID" value="NZ_JBHTLK010000009.1"/>
</dbReference>
<accession>A0ABW3QP48</accession>
<feature type="domain" description="N-acetyltransferase" evidence="1">
    <location>
        <begin position="106"/>
        <end position="245"/>
    </location>
</feature>
<dbReference type="SUPFAM" id="SSF55729">
    <property type="entry name" value="Acyl-CoA N-acyltransferases (Nat)"/>
    <property type="match status" value="1"/>
</dbReference>
<gene>
    <name evidence="2" type="ORF">ACFQ3T_03725</name>
</gene>
<dbReference type="InterPro" id="IPR000182">
    <property type="entry name" value="GNAT_dom"/>
</dbReference>
<dbReference type="Gene3D" id="3.40.630.30">
    <property type="match status" value="1"/>
</dbReference>
<dbReference type="GO" id="GO:0016746">
    <property type="term" value="F:acyltransferase activity"/>
    <property type="evidence" value="ECO:0007669"/>
    <property type="project" value="UniProtKB-KW"/>
</dbReference>
<dbReference type="PROSITE" id="PS51186">
    <property type="entry name" value="GNAT"/>
    <property type="match status" value="1"/>
</dbReference>